<proteinExistence type="predicted"/>
<feature type="transmembrane region" description="Helical" evidence="6">
    <location>
        <begin position="372"/>
        <end position="389"/>
    </location>
</feature>
<evidence type="ECO:0000256" key="6">
    <source>
        <dbReference type="SAM" id="Phobius"/>
    </source>
</evidence>
<dbReference type="PANTHER" id="PTHR33406:SF13">
    <property type="entry name" value="MEMBRANE PROTEIN YDFJ"/>
    <property type="match status" value="1"/>
</dbReference>
<dbReference type="Gene3D" id="1.20.1640.10">
    <property type="entry name" value="Multidrug efflux transporter AcrB transmembrane domain"/>
    <property type="match status" value="2"/>
</dbReference>
<evidence type="ECO:0000256" key="3">
    <source>
        <dbReference type="ARBA" id="ARBA00022692"/>
    </source>
</evidence>
<dbReference type="InterPro" id="IPR050545">
    <property type="entry name" value="Mycobact_MmpL"/>
</dbReference>
<sequence length="731" mass="77962">MARQPATVKVARWSAVRPWRAIGAWIVFVAVCVGVSGVVGTRMVTPVEAAVGEWGRAEQIVAEGNFKDPAQENVLLTSRSGGSIDKAEGTRAAQDVLQRLRALPEVESAEGPVPSPDSSAMLVQVAMTGDKLTASERVEPLLGVVEAVQGAYPGLRVEMAGDASTNKAVSDTQIKDFQRAEIFSIPLTLIILVFVFGALIAASIPLVLSLTAVAAAIALSAVTSHVVPSTSALSSIILLIGLAVGVDYSLFYIRREREERRAGREHREAVEIAAATSGHAVVVSGLAVIVSMAALFVVGNSDFSSIATGTILVVAIAVLGSVTVLPALLSKLGKWVDRPRVPFLWRMLERRRESGRSIWATVLKPSLRFPKATLLISVLALLAMALPMTDMRLKVVQATDMPASVPIIATYQRLTAAFPSTNSEHLVAVEAPAGKSAAVNAALRQLIDRTSGDPLFAAEPISSIRTSQDGRVATVGLGVPFDPRDEQAERSLQKLRDEYLPETVGTVPGARYAVGGQVAVNHDYVDEMVKALPWVVGIVLLLTFIVLLLTFRSVVVALTAIVLNLLSAGAAFGLLTLVFQRTWAEDLLDFRSNGGIVSWLPLMLFVILFGLSMDYHVFVVSRIREAYRRGEAIRDAVRIGIVGSAGVVTSAAIIMVGVFSVFGTLTALEFKQLGVGLAVAILIDAIVIRAIVLPAAMIWLGKANWWAPRFLHRADDQQPSPQPAEVPVSAS</sequence>
<dbReference type="RefSeq" id="WP_088969900.1">
    <property type="nucleotide sequence ID" value="NZ_JBHLYF010000031.1"/>
</dbReference>
<accession>A0A1C5HEM0</accession>
<dbReference type="SUPFAM" id="SSF82866">
    <property type="entry name" value="Multidrug efflux transporter AcrB transmembrane domain"/>
    <property type="match status" value="2"/>
</dbReference>
<evidence type="ECO:0000259" key="7">
    <source>
        <dbReference type="Pfam" id="PF03176"/>
    </source>
</evidence>
<evidence type="ECO:0000256" key="4">
    <source>
        <dbReference type="ARBA" id="ARBA00022989"/>
    </source>
</evidence>
<gene>
    <name evidence="8" type="ORF">GA0074704_1594</name>
</gene>
<dbReference type="Proteomes" id="UP000198210">
    <property type="component" value="Chromosome I"/>
</dbReference>
<feature type="transmembrane region" description="Helical" evidence="6">
    <location>
        <begin position="22"/>
        <end position="40"/>
    </location>
</feature>
<feature type="transmembrane region" description="Helical" evidence="6">
    <location>
        <begin position="599"/>
        <end position="618"/>
    </location>
</feature>
<keyword evidence="3 6" id="KW-0812">Transmembrane</keyword>
<evidence type="ECO:0000256" key="1">
    <source>
        <dbReference type="ARBA" id="ARBA00004651"/>
    </source>
</evidence>
<name>A0A1C5HEM0_9ACTN</name>
<protein>
    <submittedName>
        <fullName evidence="8">Putative drug exporter of the RND superfamily</fullName>
    </submittedName>
</protein>
<feature type="transmembrane region" description="Helical" evidence="6">
    <location>
        <begin position="639"/>
        <end position="662"/>
    </location>
</feature>
<reference evidence="8 9" key="1">
    <citation type="submission" date="2016-06" db="EMBL/GenBank/DDBJ databases">
        <authorList>
            <person name="Kjaerup R.B."/>
            <person name="Dalgaard T.S."/>
            <person name="Juul-Madsen H.R."/>
        </authorList>
    </citation>
    <scope>NUCLEOTIDE SEQUENCE [LARGE SCALE GENOMIC DNA]</scope>
    <source>
        <strain evidence="8 9">DSM 45097</strain>
    </source>
</reference>
<feature type="transmembrane region" description="Helical" evidence="6">
    <location>
        <begin position="531"/>
        <end position="549"/>
    </location>
</feature>
<keyword evidence="5 6" id="KW-0472">Membrane</keyword>
<evidence type="ECO:0000313" key="9">
    <source>
        <dbReference type="Proteomes" id="UP000198210"/>
    </source>
</evidence>
<feature type="transmembrane region" description="Helical" evidence="6">
    <location>
        <begin position="674"/>
        <end position="700"/>
    </location>
</feature>
<dbReference type="GO" id="GO:0005886">
    <property type="term" value="C:plasma membrane"/>
    <property type="evidence" value="ECO:0007669"/>
    <property type="project" value="UniProtKB-SubCell"/>
</dbReference>
<feature type="transmembrane region" description="Helical" evidence="6">
    <location>
        <begin position="303"/>
        <end position="329"/>
    </location>
</feature>
<dbReference type="EMBL" id="LT607751">
    <property type="protein sequence ID" value="SCG44472.1"/>
    <property type="molecule type" value="Genomic_DNA"/>
</dbReference>
<keyword evidence="4 6" id="KW-1133">Transmembrane helix</keyword>
<dbReference type="Pfam" id="PF03176">
    <property type="entry name" value="MMPL"/>
    <property type="match status" value="2"/>
</dbReference>
<feature type="transmembrane region" description="Helical" evidence="6">
    <location>
        <begin position="187"/>
        <end position="220"/>
    </location>
</feature>
<feature type="transmembrane region" description="Helical" evidence="6">
    <location>
        <begin position="232"/>
        <end position="251"/>
    </location>
</feature>
<feature type="transmembrane region" description="Helical" evidence="6">
    <location>
        <begin position="556"/>
        <end position="579"/>
    </location>
</feature>
<feature type="transmembrane region" description="Helical" evidence="6">
    <location>
        <begin position="272"/>
        <end position="297"/>
    </location>
</feature>
<feature type="domain" description="Membrane transport protein MMPL" evidence="7">
    <location>
        <begin position="402"/>
        <end position="709"/>
    </location>
</feature>
<comment type="subcellular location">
    <subcellularLocation>
        <location evidence="1">Cell membrane</location>
        <topology evidence="1">Multi-pass membrane protein</topology>
    </subcellularLocation>
</comment>
<keyword evidence="9" id="KW-1185">Reference proteome</keyword>
<evidence type="ECO:0000256" key="5">
    <source>
        <dbReference type="ARBA" id="ARBA00023136"/>
    </source>
</evidence>
<dbReference type="InterPro" id="IPR004869">
    <property type="entry name" value="MMPL_dom"/>
</dbReference>
<keyword evidence="2" id="KW-1003">Cell membrane</keyword>
<evidence type="ECO:0000313" key="8">
    <source>
        <dbReference type="EMBL" id="SCG44472.1"/>
    </source>
</evidence>
<dbReference type="AlphaFoldDB" id="A0A1C5HEM0"/>
<organism evidence="8 9">
    <name type="scientific">Micromonospora siamensis</name>
    <dbReference type="NCBI Taxonomy" id="299152"/>
    <lineage>
        <taxon>Bacteria</taxon>
        <taxon>Bacillati</taxon>
        <taxon>Actinomycetota</taxon>
        <taxon>Actinomycetes</taxon>
        <taxon>Micromonosporales</taxon>
        <taxon>Micromonosporaceae</taxon>
        <taxon>Micromonospora</taxon>
    </lineage>
</organism>
<feature type="domain" description="Membrane transport protein MMPL" evidence="7">
    <location>
        <begin position="77"/>
        <end position="350"/>
    </location>
</feature>
<evidence type="ECO:0000256" key="2">
    <source>
        <dbReference type="ARBA" id="ARBA00022475"/>
    </source>
</evidence>
<dbReference type="PANTHER" id="PTHR33406">
    <property type="entry name" value="MEMBRANE PROTEIN MJ1562-RELATED"/>
    <property type="match status" value="1"/>
</dbReference>